<dbReference type="PANTHER" id="PTHR23513">
    <property type="entry name" value="INTEGRAL MEMBRANE EFFLUX PROTEIN-RELATED"/>
    <property type="match status" value="1"/>
</dbReference>
<evidence type="ECO:0000256" key="2">
    <source>
        <dbReference type="ARBA" id="ARBA00022448"/>
    </source>
</evidence>
<dbReference type="InterPro" id="IPR020846">
    <property type="entry name" value="MFS_dom"/>
</dbReference>
<dbReference type="Proteomes" id="UP000055019">
    <property type="component" value="Unassembled WGS sequence"/>
</dbReference>
<dbReference type="GO" id="GO:0005886">
    <property type="term" value="C:plasma membrane"/>
    <property type="evidence" value="ECO:0007669"/>
    <property type="project" value="UniProtKB-SubCell"/>
</dbReference>
<feature type="transmembrane region" description="Helical" evidence="7">
    <location>
        <begin position="118"/>
        <end position="134"/>
    </location>
</feature>
<evidence type="ECO:0000256" key="7">
    <source>
        <dbReference type="SAM" id="Phobius"/>
    </source>
</evidence>
<name>A0A158L240_9BURK</name>
<dbReference type="PROSITE" id="PS50850">
    <property type="entry name" value="MFS"/>
    <property type="match status" value="1"/>
</dbReference>
<gene>
    <name evidence="9" type="ORF">AWB74_08057</name>
</gene>
<keyword evidence="3" id="KW-1003">Cell membrane</keyword>
<dbReference type="Gene3D" id="1.20.1250.20">
    <property type="entry name" value="MFS general substrate transporter like domains"/>
    <property type="match status" value="1"/>
</dbReference>
<comment type="caution">
    <text evidence="9">The sequence shown here is derived from an EMBL/GenBank/DDBJ whole genome shotgun (WGS) entry which is preliminary data.</text>
</comment>
<feature type="domain" description="Major facilitator superfamily (MFS) profile" evidence="8">
    <location>
        <begin position="22"/>
        <end position="202"/>
    </location>
</feature>
<comment type="subcellular location">
    <subcellularLocation>
        <location evidence="1">Cell membrane</location>
        <topology evidence="1">Multi-pass membrane protein</topology>
    </subcellularLocation>
</comment>
<keyword evidence="2" id="KW-0813">Transport</keyword>
<evidence type="ECO:0000313" key="10">
    <source>
        <dbReference type="Proteomes" id="UP000055019"/>
    </source>
</evidence>
<feature type="transmembrane region" description="Helical" evidence="7">
    <location>
        <begin position="92"/>
        <end position="112"/>
    </location>
</feature>
<dbReference type="PANTHER" id="PTHR23513:SF11">
    <property type="entry name" value="STAPHYLOFERRIN A TRANSPORTER"/>
    <property type="match status" value="1"/>
</dbReference>
<dbReference type="EMBL" id="FCOM02000088">
    <property type="protein sequence ID" value="SAL87305.1"/>
    <property type="molecule type" value="Genomic_DNA"/>
</dbReference>
<keyword evidence="6 7" id="KW-0472">Membrane</keyword>
<proteinExistence type="predicted"/>
<dbReference type="GO" id="GO:0022857">
    <property type="term" value="F:transmembrane transporter activity"/>
    <property type="evidence" value="ECO:0007669"/>
    <property type="project" value="InterPro"/>
</dbReference>
<keyword evidence="4 7" id="KW-0812">Transmembrane</keyword>
<dbReference type="InterPro" id="IPR010290">
    <property type="entry name" value="TM_effector"/>
</dbReference>
<evidence type="ECO:0000256" key="6">
    <source>
        <dbReference type="ARBA" id="ARBA00023136"/>
    </source>
</evidence>
<evidence type="ECO:0000256" key="4">
    <source>
        <dbReference type="ARBA" id="ARBA00022692"/>
    </source>
</evidence>
<sequence>MLANMENDVNPVKRPTLELGVMRAKGFVPLWTAGADSTSMMWLEMLAAALFTFRATHSSVDVAVVSACRSVPLLLSGAVMGVVADALDRRKIVLFGLLLAGASSGSVAVLSILEVLSTWHLCVAALVSGVVYATEMPARRRMIAEAAGAAMASRAVAIDSMTSYATRCVGPVFGGWIYGTLGVSTLYLLSAAASFCAAAFIA</sequence>
<dbReference type="Pfam" id="PF05977">
    <property type="entry name" value="MFS_3"/>
    <property type="match status" value="1"/>
</dbReference>
<protein>
    <submittedName>
        <fullName evidence="9">Major facilitator transporter</fullName>
    </submittedName>
</protein>
<evidence type="ECO:0000256" key="5">
    <source>
        <dbReference type="ARBA" id="ARBA00022989"/>
    </source>
</evidence>
<organism evidence="9 10">
    <name type="scientific">Caballeronia arvi</name>
    <dbReference type="NCBI Taxonomy" id="1777135"/>
    <lineage>
        <taxon>Bacteria</taxon>
        <taxon>Pseudomonadati</taxon>
        <taxon>Pseudomonadota</taxon>
        <taxon>Betaproteobacteria</taxon>
        <taxon>Burkholderiales</taxon>
        <taxon>Burkholderiaceae</taxon>
        <taxon>Caballeronia</taxon>
    </lineage>
</organism>
<keyword evidence="5 7" id="KW-1133">Transmembrane helix</keyword>
<evidence type="ECO:0000256" key="3">
    <source>
        <dbReference type="ARBA" id="ARBA00022475"/>
    </source>
</evidence>
<reference evidence="9" key="1">
    <citation type="submission" date="2016-01" db="EMBL/GenBank/DDBJ databases">
        <authorList>
            <person name="Peeters C."/>
        </authorList>
    </citation>
    <scope>NUCLEOTIDE SEQUENCE [LARGE SCALE GENOMIC DNA]</scope>
    <source>
        <strain evidence="9">LMG 29317</strain>
    </source>
</reference>
<dbReference type="SUPFAM" id="SSF103473">
    <property type="entry name" value="MFS general substrate transporter"/>
    <property type="match status" value="1"/>
</dbReference>
<evidence type="ECO:0000259" key="8">
    <source>
        <dbReference type="PROSITE" id="PS50850"/>
    </source>
</evidence>
<feature type="transmembrane region" description="Helical" evidence="7">
    <location>
        <begin position="176"/>
        <end position="201"/>
    </location>
</feature>
<dbReference type="InterPro" id="IPR036259">
    <property type="entry name" value="MFS_trans_sf"/>
</dbReference>
<keyword evidence="10" id="KW-1185">Reference proteome</keyword>
<accession>A0A158L240</accession>
<evidence type="ECO:0000313" key="9">
    <source>
        <dbReference type="EMBL" id="SAL87305.1"/>
    </source>
</evidence>
<dbReference type="AlphaFoldDB" id="A0A158L240"/>
<evidence type="ECO:0000256" key="1">
    <source>
        <dbReference type="ARBA" id="ARBA00004651"/>
    </source>
</evidence>